<proteinExistence type="predicted"/>
<keyword evidence="2" id="KW-1185">Reference proteome</keyword>
<evidence type="ECO:0000313" key="2">
    <source>
        <dbReference type="Proteomes" id="UP000295382"/>
    </source>
</evidence>
<organism evidence="1 2">
    <name type="scientific">Paucimonas lemoignei</name>
    <name type="common">Pseudomonas lemoignei</name>
    <dbReference type="NCBI Taxonomy" id="29443"/>
    <lineage>
        <taxon>Bacteria</taxon>
        <taxon>Pseudomonadati</taxon>
        <taxon>Pseudomonadota</taxon>
        <taxon>Betaproteobacteria</taxon>
        <taxon>Burkholderiales</taxon>
        <taxon>Burkholderiaceae</taxon>
        <taxon>Paucimonas</taxon>
    </lineage>
</organism>
<dbReference type="EMBL" id="SLZQ01000003">
    <property type="protein sequence ID" value="TCS37722.1"/>
    <property type="molecule type" value="Genomic_DNA"/>
</dbReference>
<accession>A0A4R3HX31</accession>
<comment type="caution">
    <text evidence="1">The sequence shown here is derived from an EMBL/GenBank/DDBJ whole genome shotgun (WGS) entry which is preliminary data.</text>
</comment>
<dbReference type="Proteomes" id="UP000295382">
    <property type="component" value="Unassembled WGS sequence"/>
</dbReference>
<name>A0A4R3HX31_PAULE</name>
<dbReference type="RefSeq" id="WP_165973738.1">
    <property type="nucleotide sequence ID" value="NZ_SLZQ01000003.1"/>
</dbReference>
<evidence type="ECO:0000313" key="1">
    <source>
        <dbReference type="EMBL" id="TCS37722.1"/>
    </source>
</evidence>
<gene>
    <name evidence="1" type="ORF">EDC30_10314</name>
</gene>
<dbReference type="AlphaFoldDB" id="A0A4R3HX31"/>
<sequence>MMNEIQTYRMVALKLHGLHPKDRKWILGQFEPNQQNILRDLLKELDSLGLVTTEDLATNFSSHSVGDVQLAEDLIQNINQADVELVKRQLSSLPDRLKAMLLYAHQWEWSSTVWLSLEQSERDRLSRQIDQCHAIKAAAFSALAQFFADELTAAWLTSQSDKVAARVG</sequence>
<protein>
    <submittedName>
        <fullName evidence="1">Uncharacterized protein</fullName>
    </submittedName>
</protein>
<reference evidence="1 2" key="1">
    <citation type="submission" date="2019-03" db="EMBL/GenBank/DDBJ databases">
        <title>Genomic Encyclopedia of Type Strains, Phase IV (KMG-IV): sequencing the most valuable type-strain genomes for metagenomic binning, comparative biology and taxonomic classification.</title>
        <authorList>
            <person name="Goeker M."/>
        </authorList>
    </citation>
    <scope>NUCLEOTIDE SEQUENCE [LARGE SCALE GENOMIC DNA]</scope>
    <source>
        <strain evidence="1 2">DSM 7445</strain>
    </source>
</reference>